<accession>A0ACD0P8L7</accession>
<reference evidence="1 2" key="1">
    <citation type="journal article" date="2018" name="Mol. Biol. Evol.">
        <title>Broad Genomic Sampling Reveals a Smut Pathogenic Ancestry of the Fungal Clade Ustilaginomycotina.</title>
        <authorList>
            <person name="Kijpornyongpan T."/>
            <person name="Mondo S.J."/>
            <person name="Barry K."/>
            <person name="Sandor L."/>
            <person name="Lee J."/>
            <person name="Lipzen A."/>
            <person name="Pangilinan J."/>
            <person name="LaButti K."/>
            <person name="Hainaut M."/>
            <person name="Henrissat B."/>
            <person name="Grigoriev I.V."/>
            <person name="Spatafora J.W."/>
            <person name="Aime M.C."/>
        </authorList>
    </citation>
    <scope>NUCLEOTIDE SEQUENCE [LARGE SCALE GENOMIC DNA]</scope>
    <source>
        <strain evidence="1 2">SA 807</strain>
    </source>
</reference>
<keyword evidence="2" id="KW-1185">Reference proteome</keyword>
<proteinExistence type="predicted"/>
<sequence length="1711" mass="188680">MSNLPSPSSSSSSSSRPNPDPIFAKLKPICVQLLSLASPTERGQPLPTKPLIDQLERLRSALIEILSVENHPHPIQPSTSSSSSKKRKITKAGLQPILSNSLIHYIFFPIAQLLRSPKRGALDLPDRVNQHVFEVLQLLASQWWFNWSSLSDQKGNSRKWTGARSEADQEDWSVWKQLLILGTITLGGTPGKEETKEKEKAFSQETRFAASGFLENLLRPRFVQNGSDSEGTGREGREKASGEAWEWDGVSDLPSLDDLDLSDHEEQEGGGLEGERKRGELEEQIHLVFPTPLHFSFANSDPTVKGALTHLLTSSLEAACENDSILQLRRSSLLLAGHVSTTWIAGVVAKPPTGSDVGSRASWLEMVEEKEGLGTRNYFRILDLSVHPPPSKVNGVVEVQRSADRLCFYLPGIISSLVRLVTGKVRTKGREEGESAKNSAGKSSTPGELVAISLLLIRDTLLICLGDDSTAHLRAKFEDTMEGVYVGEANLVEEEGSKGRVRTLEDFANLFSSKDQGETGADQVETPPLFRGGVMELDAEDGPTGEGEEVLEQLPLPPCETKASTLAYSERENKEATRSREWLSTTLIKVSLALRNLSFLSRPSGPLALVPSNVHPLAQKALISLTEDLASEVGQGLLWCEEKMLQDDFGEASTTNHSGLTDGRRLDEGGIMFTLLTWLIDLSNERGGSESVRDRSREALTSIFDDEENVLKGKAKAKVRKRLFECLELRMMKSIEALTEAIESRSDDQASIEAFRLTSCLSLASGATGKGREESSKGLIHCSQLVQGLRMTLGPQGLLETWGDRLIRALRLKSDGKLEDDLGLGLHSWPPRPRLEHLENQSKSAILDMLREVGRAVGRLSLNAAGLWPVEMKEVGDEKARLALGLADFEVCLYFLREGARFRTFDIDRNPGGHDASDQEGSPLETGAQVWRTRSTSCLLIASEILRGCSEILDDERLSRSVGKMGRKLKKLANKLGKQVYEMVIEIWENDVEEFLRLGEDDGVEAGSEDYGGRRWKGEGKPGEGKWSGELSNPPRDHIIKETLTQVHKGLIEPTDPSGMDDGIKNFGPALNLSFVRHAKIDGIGGGRRAEMVRSGQHLRVSVSRAKRSIDLSNAFLFSLISSSSILLGTLFRPYLLKSLYPILSGLSSTNAWIAESARHAMEEISRSCAYASVQGCILDHADYILGSAAQRLVWNLGEELNLSLNEDIDQEDRLPADPSSDEKWMIAASQAFRTQIKPLLSSQSAPMVLVEVIRILGSEAVPLVEDALDEILDTLDKYHGFKEVCEGLLKVLDGVLDALSEENRQARAGKDESPAPEPKIRVVEDDRAPLQDDGEEEAFREFEDWFGKRRRTGGGDGQGEEEEDVVFEKLAAGTADAAGPSREGKNPDPDSKFGENSSSGPWKENGEANPPPPTKTQEVVVQIMKKSLPFLSHASPLIRSRVLVILRNGSEILGSQRRDTELLPIVNKAWPFVMSRLGYATTTKRSTDQGLGGGGREDILVLGWMGQGGSRRPFSGKDDRGESSSTPTESEPWVWIHSIDLISSLSKQAPDFLSKRLVQDYWPRLRNLLEGLQCERPVVGPSLLKSREGTTIPVTFRIGPYNVEDREAKVGPSGDGQVTARSRVAFYHSNSTNDLVLCSIIKGLKVMLRSVKERLPETLTWEILNHPTLWRSVEQSDGNEKLMDEATQLLQELRKRNPDAFWLAFPDWKG</sequence>
<name>A0ACD0P8L7_9BASI</name>
<organism evidence="1 2">
    <name type="scientific">Violaceomyces palustris</name>
    <dbReference type="NCBI Taxonomy" id="1673888"/>
    <lineage>
        <taxon>Eukaryota</taxon>
        <taxon>Fungi</taxon>
        <taxon>Dikarya</taxon>
        <taxon>Basidiomycota</taxon>
        <taxon>Ustilaginomycotina</taxon>
        <taxon>Ustilaginomycetes</taxon>
        <taxon>Violaceomycetales</taxon>
        <taxon>Violaceomycetaceae</taxon>
        <taxon>Violaceomyces</taxon>
    </lineage>
</organism>
<evidence type="ECO:0000313" key="2">
    <source>
        <dbReference type="Proteomes" id="UP000245626"/>
    </source>
</evidence>
<evidence type="ECO:0000313" key="1">
    <source>
        <dbReference type="EMBL" id="PWN54294.1"/>
    </source>
</evidence>
<dbReference type="EMBL" id="KZ819689">
    <property type="protein sequence ID" value="PWN54294.1"/>
    <property type="molecule type" value="Genomic_DNA"/>
</dbReference>
<gene>
    <name evidence="1" type="ORF">IE53DRAFT_383141</name>
</gene>
<protein>
    <submittedName>
        <fullName evidence="1">Uncharacterized protein</fullName>
    </submittedName>
</protein>
<dbReference type="Proteomes" id="UP000245626">
    <property type="component" value="Unassembled WGS sequence"/>
</dbReference>